<feature type="signal peptide" evidence="2">
    <location>
        <begin position="1"/>
        <end position="37"/>
    </location>
</feature>
<feature type="domain" description="DUF11" evidence="3">
    <location>
        <begin position="2414"/>
        <end position="2524"/>
    </location>
</feature>
<keyword evidence="5" id="KW-1185">Reference proteome</keyword>
<evidence type="ECO:0000256" key="1">
    <source>
        <dbReference type="SAM" id="MobiDB-lite"/>
    </source>
</evidence>
<feature type="domain" description="DUF11" evidence="3">
    <location>
        <begin position="1906"/>
        <end position="2016"/>
    </location>
</feature>
<sequence>MEKNYSFTQKKLSLYNKLSYFLALFFATILLNTNVYAQNCTTNAGLSRTICENTPFTLNGVVGGNIVSSKWTQVSGPSVVIENPNILNTNVLGAVGGNVYTFRLSSVCTAGVSFQDVVITVNKITTARTGANIMGCPGTYNLSGNAPLNSGETGLWTIVGSNASGVVISTPSSPTSAITFPTGSIGTSTLRWTITGPGPTSTRCSSQADMTVTNYGGVVIANAGPDQNLSACYDAKQGANLNASVAGNGTGTQIGTWGFVSGPSVPVISSVNNPTTDISNLVEGSYVFRWTVMGPCAQGSDTVTINVPAATQGITNAVATNPNQNFCSGVTQTLLQGNVPPRAGETVEWTQIAGPTVTIVNPNSPTTQVTGLDGTSNYTFRYTIKGGAANPSCSSVAYVNIRYYLGSATISLNGGVNVLSLAENITSGTVSIATSGGNANAPQLISSPAGTSPVFSISGNNLNFSNLLKAGTYTFRVRHYTNGEIKTSCSEAFDDVNIIVSLSPPGANAGTSLALACGVTSGTLSGNVPDATKGHIGRWSQLSGPTTTTFSNVFSTNPVISNLTPGIYTYRWTITGGLSGIDKFSDVNITVSAPPTSTITPNLVTSCAGNSLLLTGNELVGGTTGLWQYVSGPGTPTFSDPTKTTTSVMGLLPSSTYVFSWTVTSPNPTNVSTCGPSTATVTITTLSDEAPSIANAGPDACFPPATNSATLGAAAPTVGTGAWSFVSGPNTPVITNPALPNTTVTGLVNGIYEFEWTTSNLPCGNPSKDRVKITIAAEPTSAAGPDQNFICGSTITMAANAPTAGLLGTWIQISGSGGWSVDNINSPTAVFSNLAEGNYEFQWKVAKGSCTSATDNLTFRIQLPPTTANAGGDQTICGGTTATLAALPVTQGVGTWSVISGPNNPTITTANGNASTVTGLVTGTYTLRWTTSSGGICAESRDDMVLNVSAPVSVITPQNLCAATSVLLQANTGSSGVWTLLSSTGGPVPIISAIGPNSASATITPGFNYVFTYTTNSFAGCPAGSADIAVFNSAVPATPYAGPDQSICTSGGTSVTMAATGTPGTWVRVSGPNTPVISSATNPNAVLSGLVEGLYVYQWTTNNGFCATLNDVVRIYVYDPPTAANAGPDQTSCQLATKLDATVPSIGIGKWTLTTDPSNGGIIIDSPNDPKSKLTIANPYLLPIGTYTFTWTVTNGPLPYVCVSSTDTVNINFSAVPPIPANAGPDQTLCGATSVTMNANNINPGIGTWTQVSGPSTGVFSDKFSPQATVTGLVSGVYEFKWTSSNTGGGCQLEDNVKVTISPAVANVNAGPDQFLGEYSTVTMAALNPSPNVGVWSIVSGPNTPLILNVNSPTTQIAGTIPGTYVLRYTVANGICAEKSDDVVIVLTGQTDLSLLKSANTTAPAVGSTVTFTVAVKNNGARNATGVAVNDILPSGFTLVPGSVSNAGIVNTGNNSIIWSGLSIANGATLNLTYQVKVNATTAAANEYRNTAQITASDQIDPNSTPNNNVSTEDDQSTVTLIPSPRIDLAITKQINNTTPNVGSTVQFTIEVVNNGPSTATGVVATDQLPTGYTWLSDSGTGSYNKVSGAWTIGNLANGTKATLTISATVNATGNYTNTATVTSTITDTNPANNTSSVSSTPRAITDLSLTKTVTGTPNVGSDVTFTVTVTNAGPSAATGVNVVDYLPSGYTYVSHTSVGVYFKDNGSWNIGTINNGASAVLTVVARVNATGDYRNTAQVVSSNEFDPNSTPGNNSPTENDQAQVVITPIQRADLSVVKTVDLATPRVGDNVKFRIALNNAGPSDATGVVVNDLLPSGYTFVSYTSTSGLYNSTSGNWTLSGSVINGKTEYLDIVAKVNPITGTANEYRNNAQVIASGQTDPDSIPNDGLGDDFSTVTTVPTALIDLSLTKSVDNISPSAGSNVVFTVRVSNAGPSTATGVQVRDVLPSGYTIVGATPSSGTYTNATGLWTIATIANGASAVLTVTATVNATGNYTNVAEIVAADQTDVNSTPGNNILTEDDQDQVTISRGPLVDLSLTKSVNNNTPIVGENVTFRITISNAGPSEANGVVVTDKLPSGYSFVSSAPSVGTYNNISGSWTVGNLANAGTATLDITAKVLPTGNYNNIAEVTGANEVDSNSTPGNNDATENDQSEVVITPIQSADLSVVKTVNITTPKVGDTVTFTIEVKNDGPSNATGVVVKDMLPSGYEFVSASPTAGMYNTTTGLWTVSRPITANTTENIQITAKVLKNGNYTNTAEVTASDQPDPDSTPNNTIGSEDDQSTVTTTPSALVNLAVVKRINNATPDVGSTVVFTLEVINNGPSDATNVVVTDNLPSGYTFSTATASIGTYSAGTGQWTIGSLANGAKRTLNISATVNPTGDYLNTATATSTETDGNPTDNTSSISSTPRAIADLSLVKTVVNASPNIGENAIFNIVVTNNGPSVATNIVVTDRLPSGYSFVSAVPSVGTFNSNSGGWSVGNLSSGNSATLTITAKVLATGNYNNVAEVTGSDQFDPNSTPGNNNPQENDQSVVVVTPVNVADLVTTKTVDKSNPNQGDVVQYTITVVNNGPSTATGVNLTDNLPVGTTYVSHIATGGTVNTFSGGQWAIGNINIGSSATLVIRARVTAAGTASQTPIINVTTAAVGNESDPTTVGDDLTEPIIVTSSDLVTEKTVSKSNPSEGETITYSIKVTNNGPSDATKVYLTDILPIGVTYVSNNHGTDYNYGSGIWTIGDLANGATKVLNIDVIINSGSAGKTIINRTTAAKGDQSDPTTVGDDLEEIIIVQNGADVVLTKVVNNRTPNIGETVTYTVTVTNKGTTLVTNLVVKDDLPAGLTFVSATPGKGVWTTPNWTVGTLQPGEEGSIEIKAIVDLNQGGSVLTNTVSNTQDQFDTNRTLDDPTETITVTSLDLAVVKKVNNARPNEGETIRYTITVTNNGASNATNVSLVDKLPVGVTYVSDIVSAGNYNNGSGLWTIGNLINGAVATLTIDAKVNTGTYDTTITNTTTAVKADQADSNAANNIGSVAITPTAYIDLSLTKEVVANVTNPAVGDVITFEVRVMNDGPTKATGVEVVDLIPSGYKFINYSSTIGTYTPSTGLWKVGFVEVGNTAVLLVDVKVLDKGDYLNCAEITKANEPDIDSTPGNGNVAEDDYACASAPPNQSVDLAVVKTILKNNTNPKVNSQISFEILLTNNGNIDATNVVVSDLLPSGYTFVNYSSTKGIYDYVTGDWKVSKIVNGETEILIVDVIVKESGDYLNCARIKALHQVDTDPANNVSCIAATPIAVIDLELTKEVDELKPIAETNVEFTITLSNKGPSIGTGVEVKDLLPTGFNFVSATTTTGVYDATTGIWKVGSIDINAIQTLKVIAYVLPVGEFTNVAEVIAANELDVDSTPGNNKLQEDDQDAITIEPEVSLVMPEGFTPNGDGINDVFEVEHLQVLYPNFSMEIVNRYGNIVYNYKHNGDKFKTPLWWDGHSTGRWNFSKEMLPTGTYFYTIYFNNDERKPQTGWIYLKK</sequence>
<feature type="domain" description="DUF11" evidence="3">
    <location>
        <begin position="3036"/>
        <end position="3144"/>
    </location>
</feature>
<feature type="domain" description="DUF11" evidence="3">
    <location>
        <begin position="2164"/>
        <end position="2274"/>
    </location>
</feature>
<feature type="domain" description="DUF11" evidence="3">
    <location>
        <begin position="1392"/>
        <end position="1509"/>
    </location>
</feature>
<dbReference type="InterPro" id="IPR013783">
    <property type="entry name" value="Ig-like_fold"/>
</dbReference>
<comment type="caution">
    <text evidence="4">The sequence shown here is derived from an EMBL/GenBank/DDBJ whole genome shotgun (WGS) entry which is preliminary data.</text>
</comment>
<feature type="region of interest" description="Disordered" evidence="1">
    <location>
        <begin position="1739"/>
        <end position="1761"/>
    </location>
</feature>
<gene>
    <name evidence="4" type="ORF">BC624_102404</name>
</gene>
<dbReference type="Gene3D" id="2.60.40.10">
    <property type="entry name" value="Immunoglobulins"/>
    <property type="match status" value="17"/>
</dbReference>
<feature type="domain" description="DUF11" evidence="3">
    <location>
        <begin position="2543"/>
        <end position="2653"/>
    </location>
</feature>
<feature type="domain" description="DUF11" evidence="3">
    <location>
        <begin position="3167"/>
        <end position="3280"/>
    </location>
</feature>
<evidence type="ECO:0000259" key="3">
    <source>
        <dbReference type="Pfam" id="PF01345"/>
    </source>
</evidence>
<evidence type="ECO:0000313" key="4">
    <source>
        <dbReference type="EMBL" id="PRZ26433.1"/>
    </source>
</evidence>
<dbReference type="Gene3D" id="2.60.40.3080">
    <property type="match status" value="5"/>
</dbReference>
<feature type="region of interest" description="Disordered" evidence="1">
    <location>
        <begin position="2388"/>
        <end position="2407"/>
    </location>
</feature>
<reference evidence="4 5" key="1">
    <citation type="submission" date="2018-03" db="EMBL/GenBank/DDBJ databases">
        <title>Genomic Encyclopedia of Archaeal and Bacterial Type Strains, Phase II (KMG-II): from individual species to whole genera.</title>
        <authorList>
            <person name="Goeker M."/>
        </authorList>
    </citation>
    <scope>NUCLEOTIDE SEQUENCE [LARGE SCALE GENOMIC DNA]</scope>
    <source>
        <strain evidence="4 5">DSM 17797</strain>
    </source>
</reference>
<dbReference type="InterPro" id="IPR051172">
    <property type="entry name" value="Chlamydia_OmcB"/>
</dbReference>
<protein>
    <submittedName>
        <fullName evidence="4">Repeat protein (TIGR01451 family)/gliding motility-associated-like protein</fullName>
    </submittedName>
</protein>
<dbReference type="Pfam" id="PF13585">
    <property type="entry name" value="CHU_C"/>
    <property type="match status" value="1"/>
</dbReference>
<feature type="region of interest" description="Disordered" evidence="1">
    <location>
        <begin position="1494"/>
        <end position="1518"/>
    </location>
</feature>
<feature type="domain" description="DUF11" evidence="3">
    <location>
        <begin position="1528"/>
        <end position="1639"/>
    </location>
</feature>
<feature type="region of interest" description="Disordered" evidence="1">
    <location>
        <begin position="2510"/>
        <end position="2531"/>
    </location>
</feature>
<organism evidence="4 5">
    <name type="scientific">Flavobacterium granuli</name>
    <dbReference type="NCBI Taxonomy" id="280093"/>
    <lineage>
        <taxon>Bacteria</taxon>
        <taxon>Pseudomonadati</taxon>
        <taxon>Bacteroidota</taxon>
        <taxon>Flavobacteriia</taxon>
        <taxon>Flavobacteriales</taxon>
        <taxon>Flavobacteriaceae</taxon>
        <taxon>Flavobacterium</taxon>
    </lineage>
</organism>
<keyword evidence="2" id="KW-0732">Signal</keyword>
<dbReference type="Proteomes" id="UP000237771">
    <property type="component" value="Unassembled WGS sequence"/>
</dbReference>
<feature type="chain" id="PRO_5046876895" evidence="2">
    <location>
        <begin position="38"/>
        <end position="3517"/>
    </location>
</feature>
<dbReference type="PANTHER" id="PTHR34819:SF3">
    <property type="entry name" value="CELL SURFACE PROTEIN"/>
    <property type="match status" value="1"/>
</dbReference>
<dbReference type="NCBIfam" id="TIGR04131">
    <property type="entry name" value="Bac_Flav_CTERM"/>
    <property type="match status" value="1"/>
</dbReference>
<dbReference type="EMBL" id="PVUB01000002">
    <property type="protein sequence ID" value="PRZ26433.1"/>
    <property type="molecule type" value="Genomic_DNA"/>
</dbReference>
<dbReference type="NCBIfam" id="TIGR01451">
    <property type="entry name" value="B_ant_repeat"/>
    <property type="match status" value="16"/>
</dbReference>
<dbReference type="PANTHER" id="PTHR34819">
    <property type="entry name" value="LARGE CYSTEINE-RICH PERIPLASMIC PROTEIN OMCB"/>
    <property type="match status" value="1"/>
</dbReference>
<evidence type="ECO:0000256" key="2">
    <source>
        <dbReference type="SAM" id="SignalP"/>
    </source>
</evidence>
<feature type="domain" description="DUF11" evidence="3">
    <location>
        <begin position="3290"/>
        <end position="3401"/>
    </location>
</feature>
<dbReference type="InterPro" id="IPR047589">
    <property type="entry name" value="DUF11_rpt"/>
</dbReference>
<feature type="domain" description="DUF11" evidence="3">
    <location>
        <begin position="2912"/>
        <end position="3029"/>
    </location>
</feature>
<feature type="domain" description="DUF11" evidence="3">
    <location>
        <begin position="2295"/>
        <end position="2405"/>
    </location>
</feature>
<feature type="domain" description="DUF11" evidence="3">
    <location>
        <begin position="2792"/>
        <end position="2898"/>
    </location>
</feature>
<dbReference type="InterPro" id="IPR001434">
    <property type="entry name" value="OmcB-like_DUF11"/>
</dbReference>
<dbReference type="InterPro" id="IPR026341">
    <property type="entry name" value="T9SS_type_B"/>
</dbReference>
<feature type="domain" description="DUF11" evidence="3">
    <location>
        <begin position="2669"/>
        <end position="2776"/>
    </location>
</feature>
<feature type="domain" description="DUF11" evidence="3">
    <location>
        <begin position="2035"/>
        <end position="2148"/>
    </location>
</feature>
<dbReference type="RefSeq" id="WP_106357432.1">
    <property type="nucleotide sequence ID" value="NZ_PVUB01000002.1"/>
</dbReference>
<dbReference type="Pfam" id="PF01345">
    <property type="entry name" value="DUF11"/>
    <property type="match status" value="16"/>
</dbReference>
<feature type="domain" description="DUF11" evidence="3">
    <location>
        <begin position="1774"/>
        <end position="1887"/>
    </location>
</feature>
<feature type="domain" description="DUF11" evidence="3">
    <location>
        <begin position="1647"/>
        <end position="1756"/>
    </location>
</feature>
<evidence type="ECO:0000313" key="5">
    <source>
        <dbReference type="Proteomes" id="UP000237771"/>
    </source>
</evidence>
<dbReference type="Pfam" id="PF22352">
    <property type="entry name" value="K319L-like_PKD"/>
    <property type="match status" value="2"/>
</dbReference>
<accession>A0ABX5F1K9</accession>
<name>A0ABX5F1K9_9FLAO</name>
<proteinExistence type="predicted"/>
<feature type="region of interest" description="Disordered" evidence="1">
    <location>
        <begin position="2258"/>
        <end position="2286"/>
    </location>
</feature>
<dbReference type="Gene3D" id="2.60.40.1170">
    <property type="entry name" value="Mu homology domain, subdomain B"/>
    <property type="match status" value="2"/>
</dbReference>